<feature type="domain" description="Type II secretion system protein GspG C-terminal" evidence="11">
    <location>
        <begin position="36"/>
        <end position="137"/>
    </location>
</feature>
<dbReference type="InterPro" id="IPR045584">
    <property type="entry name" value="Pilin-like"/>
</dbReference>
<gene>
    <name evidence="12" type="primary">gspG</name>
    <name evidence="12" type="ORF">H9889_06195</name>
</gene>
<evidence type="ECO:0000313" key="12">
    <source>
        <dbReference type="EMBL" id="HIW06900.1"/>
    </source>
</evidence>
<organism evidence="12 13">
    <name type="scientific">Candidatus Ignatzschineria merdigallinarum</name>
    <dbReference type="NCBI Taxonomy" id="2838621"/>
    <lineage>
        <taxon>Bacteria</taxon>
        <taxon>Pseudomonadati</taxon>
        <taxon>Pseudomonadota</taxon>
        <taxon>Gammaproteobacteria</taxon>
        <taxon>Cardiobacteriales</taxon>
        <taxon>Ignatzschineriaceae</taxon>
        <taxon>Ignatzschineria</taxon>
    </lineage>
</organism>
<keyword evidence="6" id="KW-0997">Cell inner membrane</keyword>
<feature type="transmembrane region" description="Helical" evidence="10">
    <location>
        <begin position="12"/>
        <end position="34"/>
    </location>
</feature>
<sequence length="143" mass="16422">MFNSPFKTLYKQGFSLVELMILSVIVAILITMFLQNVLGINDESKLTTANQNLRSIEGALSIYRDDHARYPNNEEGLSALVEPSDNPRWQGPYIQKEMLIDPWGIPYYYELTDTQYLLITLGQDQKMGGKKLDQDIVYQKDIP</sequence>
<dbReference type="InterPro" id="IPR010054">
    <property type="entry name" value="Type2_sec_GspG"/>
</dbReference>
<evidence type="ECO:0000259" key="11">
    <source>
        <dbReference type="Pfam" id="PF08334"/>
    </source>
</evidence>
<dbReference type="GO" id="GO:0015628">
    <property type="term" value="P:protein secretion by the type II secretion system"/>
    <property type="evidence" value="ECO:0007669"/>
    <property type="project" value="InterPro"/>
</dbReference>
<evidence type="ECO:0000256" key="5">
    <source>
        <dbReference type="ARBA" id="ARBA00022481"/>
    </source>
</evidence>
<keyword evidence="5" id="KW-0488">Methylation</keyword>
<keyword evidence="7 10" id="KW-0812">Transmembrane</keyword>
<dbReference type="PROSITE" id="PS00409">
    <property type="entry name" value="PROKAR_NTER_METHYL"/>
    <property type="match status" value="1"/>
</dbReference>
<evidence type="ECO:0000256" key="6">
    <source>
        <dbReference type="ARBA" id="ARBA00022519"/>
    </source>
</evidence>
<dbReference type="Pfam" id="PF08334">
    <property type="entry name" value="T2SSG"/>
    <property type="match status" value="1"/>
</dbReference>
<evidence type="ECO:0000256" key="4">
    <source>
        <dbReference type="ARBA" id="ARBA00022475"/>
    </source>
</evidence>
<evidence type="ECO:0000256" key="1">
    <source>
        <dbReference type="ARBA" id="ARBA00004377"/>
    </source>
</evidence>
<evidence type="ECO:0000256" key="10">
    <source>
        <dbReference type="SAM" id="Phobius"/>
    </source>
</evidence>
<evidence type="ECO:0000256" key="9">
    <source>
        <dbReference type="ARBA" id="ARBA00023136"/>
    </source>
</evidence>
<proteinExistence type="inferred from homology"/>
<dbReference type="PRINTS" id="PR00813">
    <property type="entry name" value="BCTERIALGSPG"/>
</dbReference>
<name>A0A9D1Q792_9GAMM</name>
<keyword evidence="9 10" id="KW-0472">Membrane</keyword>
<dbReference type="AlphaFoldDB" id="A0A9D1Q792"/>
<dbReference type="GO" id="GO:0015627">
    <property type="term" value="C:type II protein secretion system complex"/>
    <property type="evidence" value="ECO:0007669"/>
    <property type="project" value="InterPro"/>
</dbReference>
<dbReference type="EMBL" id="DXHP01000136">
    <property type="protein sequence ID" value="HIW06900.1"/>
    <property type="molecule type" value="Genomic_DNA"/>
</dbReference>
<comment type="caution">
    <text evidence="12">The sequence shown here is derived from an EMBL/GenBank/DDBJ whole genome shotgun (WGS) entry which is preliminary data.</text>
</comment>
<comment type="subcellular location">
    <subcellularLocation>
        <location evidence="1">Cell inner membrane</location>
        <topology evidence="1">Single-pass membrane protein</topology>
    </subcellularLocation>
</comment>
<dbReference type="InterPro" id="IPR012902">
    <property type="entry name" value="N_methyl_site"/>
</dbReference>
<reference evidence="12" key="2">
    <citation type="submission" date="2021-04" db="EMBL/GenBank/DDBJ databases">
        <authorList>
            <person name="Gilroy R."/>
        </authorList>
    </citation>
    <scope>NUCLEOTIDE SEQUENCE</scope>
    <source>
        <strain evidence="12">CHK160-9182</strain>
    </source>
</reference>
<evidence type="ECO:0000256" key="8">
    <source>
        <dbReference type="ARBA" id="ARBA00022989"/>
    </source>
</evidence>
<reference evidence="12" key="1">
    <citation type="journal article" date="2021" name="PeerJ">
        <title>Extensive microbial diversity within the chicken gut microbiome revealed by metagenomics and culture.</title>
        <authorList>
            <person name="Gilroy R."/>
            <person name="Ravi A."/>
            <person name="Getino M."/>
            <person name="Pursley I."/>
            <person name="Horton D.L."/>
            <person name="Alikhan N.F."/>
            <person name="Baker D."/>
            <person name="Gharbi K."/>
            <person name="Hall N."/>
            <person name="Watson M."/>
            <person name="Adriaenssens E.M."/>
            <person name="Foster-Nyarko E."/>
            <person name="Jarju S."/>
            <person name="Secka A."/>
            <person name="Antonio M."/>
            <person name="Oren A."/>
            <person name="Chaudhuri R.R."/>
            <person name="La Ragione R."/>
            <person name="Hildebrand F."/>
            <person name="Pallen M.J."/>
        </authorList>
    </citation>
    <scope>NUCLEOTIDE SEQUENCE</scope>
    <source>
        <strain evidence="12">CHK160-9182</strain>
    </source>
</reference>
<keyword evidence="8 10" id="KW-1133">Transmembrane helix</keyword>
<dbReference type="Proteomes" id="UP000823934">
    <property type="component" value="Unassembled WGS sequence"/>
</dbReference>
<evidence type="ECO:0000256" key="2">
    <source>
        <dbReference type="ARBA" id="ARBA00009984"/>
    </source>
</evidence>
<dbReference type="InterPro" id="IPR013545">
    <property type="entry name" value="T2SS_protein-GspG_C"/>
</dbReference>
<keyword evidence="4" id="KW-1003">Cell membrane</keyword>
<dbReference type="SUPFAM" id="SSF54523">
    <property type="entry name" value="Pili subunits"/>
    <property type="match status" value="1"/>
</dbReference>
<evidence type="ECO:0000256" key="7">
    <source>
        <dbReference type="ARBA" id="ARBA00022692"/>
    </source>
</evidence>
<dbReference type="GO" id="GO:0005886">
    <property type="term" value="C:plasma membrane"/>
    <property type="evidence" value="ECO:0007669"/>
    <property type="project" value="UniProtKB-SubCell"/>
</dbReference>
<dbReference type="Gene3D" id="3.30.700.10">
    <property type="entry name" value="Glycoprotein, Type 4 Pilin"/>
    <property type="match status" value="1"/>
</dbReference>
<dbReference type="NCBIfam" id="TIGR01710">
    <property type="entry name" value="typeII_sec_gspG"/>
    <property type="match status" value="1"/>
</dbReference>
<evidence type="ECO:0000256" key="3">
    <source>
        <dbReference type="ARBA" id="ARBA00020042"/>
    </source>
</evidence>
<comment type="similarity">
    <text evidence="2">Belongs to the GSP G family.</text>
</comment>
<accession>A0A9D1Q792</accession>
<dbReference type="InterPro" id="IPR000983">
    <property type="entry name" value="Bac_GSPG_pilin"/>
</dbReference>
<evidence type="ECO:0000313" key="13">
    <source>
        <dbReference type="Proteomes" id="UP000823934"/>
    </source>
</evidence>
<protein>
    <recommendedName>
        <fullName evidence="3">Type II secretion system core protein G</fullName>
    </recommendedName>
</protein>